<organism evidence="6 7">
    <name type="scientific">Tateyamaria omphalii</name>
    <dbReference type="NCBI Taxonomy" id="299262"/>
    <lineage>
        <taxon>Bacteria</taxon>
        <taxon>Pseudomonadati</taxon>
        <taxon>Pseudomonadota</taxon>
        <taxon>Alphaproteobacteria</taxon>
        <taxon>Rhodobacterales</taxon>
        <taxon>Roseobacteraceae</taxon>
        <taxon>Tateyamaria</taxon>
    </lineage>
</organism>
<reference evidence="6 7" key="1">
    <citation type="submission" date="2017-01" db="EMBL/GenBank/DDBJ databases">
        <title>Complete genome of Tateyamaria omphalii DOK1-4 isolated from seawater in Dokdo.</title>
        <authorList>
            <person name="Kim J.H."/>
            <person name="Chi W.-J."/>
        </authorList>
    </citation>
    <scope>NUCLEOTIDE SEQUENCE [LARGE SCALE GENOMIC DNA]</scope>
    <source>
        <strain evidence="6 7">DOK1-4</strain>
    </source>
</reference>
<dbReference type="GO" id="GO:0016740">
    <property type="term" value="F:transferase activity"/>
    <property type="evidence" value="ECO:0007669"/>
    <property type="project" value="UniProtKB-KW"/>
</dbReference>
<keyword evidence="7" id="KW-1185">Reference proteome</keyword>
<dbReference type="PANTHER" id="PTHR43851:SF3">
    <property type="entry name" value="COENZYME Q8"/>
    <property type="match status" value="1"/>
</dbReference>
<dbReference type="KEGG" id="tom:BWR18_06865"/>
<dbReference type="SUPFAM" id="SSF56112">
    <property type="entry name" value="Protein kinase-like (PK-like)"/>
    <property type="match status" value="1"/>
</dbReference>
<keyword evidence="3" id="KW-0547">Nucleotide-binding</keyword>
<dbReference type="EMBL" id="CP019312">
    <property type="protein sequence ID" value="APX11431.1"/>
    <property type="molecule type" value="Genomic_DNA"/>
</dbReference>
<dbReference type="GO" id="GO:0006744">
    <property type="term" value="P:ubiquinone biosynthetic process"/>
    <property type="evidence" value="ECO:0007669"/>
    <property type="project" value="TreeGrafter"/>
</dbReference>
<dbReference type="InterPro" id="IPR034646">
    <property type="entry name" value="ADCK3_dom"/>
</dbReference>
<evidence type="ECO:0000313" key="7">
    <source>
        <dbReference type="Proteomes" id="UP000186336"/>
    </source>
</evidence>
<evidence type="ECO:0000313" key="6">
    <source>
        <dbReference type="EMBL" id="APX11431.1"/>
    </source>
</evidence>
<dbReference type="InterPro" id="IPR051409">
    <property type="entry name" value="Atypical_kinase_ADCK"/>
</dbReference>
<dbReference type="Pfam" id="PF03109">
    <property type="entry name" value="ABC1"/>
    <property type="match status" value="1"/>
</dbReference>
<proteinExistence type="inferred from homology"/>
<evidence type="ECO:0000256" key="2">
    <source>
        <dbReference type="ARBA" id="ARBA00022679"/>
    </source>
</evidence>
<keyword evidence="4" id="KW-0067">ATP-binding</keyword>
<sequence>MANHSHLSRPLAVPAGRLSRFGRMGSMAAGVAGRMAFDGVRQLGQGARPNTRDLLLTPANMRRVADELARMRGAAMKVGQLVSMDTGDVLPPELAEIMARLRADADFMPPRQLRDVLDAEWGGGWRALFAAFDVRPIAAASIGQVHRARLPDGTELAIKVQYPGIARSIDSDVANIGRLIRLSGLLPEGFALEPYLDEARAQLREEADYGAEAAHLEHFVGLLGDHESFVLPRVHAPLSTGRVLAMTFVASDPIESVEGAAQETRDRVMRDLCTLVLRELFEFRVMQTDPNFANYRFDQTSGRIVLLDFGATRTVPSGLTDQMRALIRAGMRDARDEVSDIVAEMELVPLTVAPEFRTPILDMIMLVFDELRAHPVLDLAASDLSRRLQHMGENLARDGFVPPPVPMDLLYVQRKVAGMFLLARRLRARVPVADLIASYAERA</sequence>
<evidence type="ECO:0000256" key="1">
    <source>
        <dbReference type="ARBA" id="ARBA00009670"/>
    </source>
</evidence>
<evidence type="ECO:0000256" key="4">
    <source>
        <dbReference type="ARBA" id="ARBA00022840"/>
    </source>
</evidence>
<protein>
    <submittedName>
        <fullName evidence="6">Ubiquinol-cytochrome C reductase</fullName>
    </submittedName>
</protein>
<evidence type="ECO:0000259" key="5">
    <source>
        <dbReference type="Pfam" id="PF03109"/>
    </source>
</evidence>
<feature type="domain" description="ABC1 atypical kinase-like" evidence="5">
    <location>
        <begin position="101"/>
        <end position="336"/>
    </location>
</feature>
<dbReference type="GO" id="GO:0005524">
    <property type="term" value="F:ATP binding"/>
    <property type="evidence" value="ECO:0007669"/>
    <property type="project" value="UniProtKB-KW"/>
</dbReference>
<dbReference type="InterPro" id="IPR004147">
    <property type="entry name" value="ABC1_dom"/>
</dbReference>
<accession>A0A1P8MTQ9</accession>
<evidence type="ECO:0000256" key="3">
    <source>
        <dbReference type="ARBA" id="ARBA00022741"/>
    </source>
</evidence>
<gene>
    <name evidence="6" type="ORF">BWR18_06865</name>
</gene>
<dbReference type="Proteomes" id="UP000186336">
    <property type="component" value="Chromosome"/>
</dbReference>
<dbReference type="CDD" id="cd13970">
    <property type="entry name" value="ABC1_ADCK3"/>
    <property type="match status" value="1"/>
</dbReference>
<comment type="similarity">
    <text evidence="1">Belongs to the protein kinase superfamily. ADCK protein kinase family.</text>
</comment>
<dbReference type="STRING" id="299262.BWR18_06865"/>
<keyword evidence="2" id="KW-0808">Transferase</keyword>
<dbReference type="OrthoDB" id="9795390at2"/>
<dbReference type="PANTHER" id="PTHR43851">
    <property type="match status" value="1"/>
</dbReference>
<name>A0A1P8MTQ9_9RHOB</name>
<dbReference type="InterPro" id="IPR011009">
    <property type="entry name" value="Kinase-like_dom_sf"/>
</dbReference>
<dbReference type="AlphaFoldDB" id="A0A1P8MTQ9"/>